<feature type="chain" id="PRO_5036478146" evidence="1">
    <location>
        <begin position="16"/>
        <end position="85"/>
    </location>
</feature>
<protein>
    <submittedName>
        <fullName evidence="2">Uncharacterized protein</fullName>
    </submittedName>
</protein>
<reference evidence="2" key="1">
    <citation type="submission" date="2020-08" db="EMBL/GenBank/DDBJ databases">
        <title>Multicomponent nature underlies the extraordinary mechanical properties of spider dragline silk.</title>
        <authorList>
            <person name="Kono N."/>
            <person name="Nakamura H."/>
            <person name="Mori M."/>
            <person name="Yoshida Y."/>
            <person name="Ohtoshi R."/>
            <person name="Malay A.D."/>
            <person name="Moran D.A.P."/>
            <person name="Tomita M."/>
            <person name="Numata K."/>
            <person name="Arakawa K."/>
        </authorList>
    </citation>
    <scope>NUCLEOTIDE SEQUENCE</scope>
</reference>
<organism evidence="2 3">
    <name type="scientific">Trichonephila inaurata madagascariensis</name>
    <dbReference type="NCBI Taxonomy" id="2747483"/>
    <lineage>
        <taxon>Eukaryota</taxon>
        <taxon>Metazoa</taxon>
        <taxon>Ecdysozoa</taxon>
        <taxon>Arthropoda</taxon>
        <taxon>Chelicerata</taxon>
        <taxon>Arachnida</taxon>
        <taxon>Araneae</taxon>
        <taxon>Araneomorphae</taxon>
        <taxon>Entelegynae</taxon>
        <taxon>Araneoidea</taxon>
        <taxon>Nephilidae</taxon>
        <taxon>Trichonephila</taxon>
        <taxon>Trichonephila inaurata</taxon>
    </lineage>
</organism>
<feature type="signal peptide" evidence="1">
    <location>
        <begin position="1"/>
        <end position="15"/>
    </location>
</feature>
<evidence type="ECO:0000313" key="2">
    <source>
        <dbReference type="EMBL" id="GFS53919.1"/>
    </source>
</evidence>
<proteinExistence type="predicted"/>
<accession>A0A8X6MGE7</accession>
<sequence>MFLLVVVTLVGYCHGPLPALTLRTTIQERGVAFVLSSYPPGKFDPLNPNWTTCEPSAETLVGSLAQDSTFRFTAPKIRNESLLFS</sequence>
<gene>
    <name evidence="2" type="ORF">TNIN_371041</name>
</gene>
<comment type="caution">
    <text evidence="2">The sequence shown here is derived from an EMBL/GenBank/DDBJ whole genome shotgun (WGS) entry which is preliminary data.</text>
</comment>
<dbReference type="EMBL" id="BMAV01026842">
    <property type="protein sequence ID" value="GFS53919.1"/>
    <property type="molecule type" value="Genomic_DNA"/>
</dbReference>
<evidence type="ECO:0000256" key="1">
    <source>
        <dbReference type="SAM" id="SignalP"/>
    </source>
</evidence>
<keyword evidence="1" id="KW-0732">Signal</keyword>
<dbReference type="AlphaFoldDB" id="A0A8X6MGE7"/>
<name>A0A8X6MGE7_9ARAC</name>
<keyword evidence="3" id="KW-1185">Reference proteome</keyword>
<dbReference type="OrthoDB" id="10426607at2759"/>
<dbReference type="Proteomes" id="UP000886998">
    <property type="component" value="Unassembled WGS sequence"/>
</dbReference>
<evidence type="ECO:0000313" key="3">
    <source>
        <dbReference type="Proteomes" id="UP000886998"/>
    </source>
</evidence>